<dbReference type="InterPro" id="IPR036259">
    <property type="entry name" value="MFS_trans_sf"/>
</dbReference>
<dbReference type="CDD" id="cd17321">
    <property type="entry name" value="MFS_MMR_MDR_like"/>
    <property type="match status" value="1"/>
</dbReference>
<dbReference type="Gene3D" id="1.20.1720.10">
    <property type="entry name" value="Multidrug resistance protein D"/>
    <property type="match status" value="1"/>
</dbReference>
<feature type="transmembrane region" description="Helical" evidence="7">
    <location>
        <begin position="142"/>
        <end position="164"/>
    </location>
</feature>
<organism evidence="9 10">
    <name type="scientific">Propionispora vibrioides</name>
    <dbReference type="NCBI Taxonomy" id="112903"/>
    <lineage>
        <taxon>Bacteria</taxon>
        <taxon>Bacillati</taxon>
        <taxon>Bacillota</taxon>
        <taxon>Negativicutes</taxon>
        <taxon>Selenomonadales</taxon>
        <taxon>Sporomusaceae</taxon>
        <taxon>Propionispora</taxon>
    </lineage>
</organism>
<dbReference type="GO" id="GO:0005886">
    <property type="term" value="C:plasma membrane"/>
    <property type="evidence" value="ECO:0007669"/>
    <property type="project" value="UniProtKB-SubCell"/>
</dbReference>
<dbReference type="InterPro" id="IPR004638">
    <property type="entry name" value="EmrB-like"/>
</dbReference>
<gene>
    <name evidence="9" type="ORF">SAMN04490178_10874</name>
</gene>
<dbReference type="GO" id="GO:0022857">
    <property type="term" value="F:transmembrane transporter activity"/>
    <property type="evidence" value="ECO:0007669"/>
    <property type="project" value="InterPro"/>
</dbReference>
<feature type="transmembrane region" description="Helical" evidence="7">
    <location>
        <begin position="226"/>
        <end position="246"/>
    </location>
</feature>
<dbReference type="Pfam" id="PF07690">
    <property type="entry name" value="MFS_1"/>
    <property type="match status" value="1"/>
</dbReference>
<dbReference type="RefSeq" id="WP_091745756.1">
    <property type="nucleotide sequence ID" value="NZ_FODY01000008.1"/>
</dbReference>
<dbReference type="STRING" id="112903.SAMN04490178_10874"/>
<protein>
    <submittedName>
        <fullName evidence="9">Drug resistance transporter, EmrB/QacA subfamily</fullName>
    </submittedName>
</protein>
<feature type="transmembrane region" description="Helical" evidence="7">
    <location>
        <begin position="49"/>
        <end position="68"/>
    </location>
</feature>
<keyword evidence="10" id="KW-1185">Reference proteome</keyword>
<evidence type="ECO:0000256" key="3">
    <source>
        <dbReference type="ARBA" id="ARBA00022475"/>
    </source>
</evidence>
<feature type="transmembrane region" description="Helical" evidence="7">
    <location>
        <begin position="267"/>
        <end position="291"/>
    </location>
</feature>
<feature type="transmembrane region" description="Helical" evidence="7">
    <location>
        <begin position="109"/>
        <end position="130"/>
    </location>
</feature>
<evidence type="ECO:0000256" key="4">
    <source>
        <dbReference type="ARBA" id="ARBA00022692"/>
    </source>
</evidence>
<feature type="transmembrane region" description="Helical" evidence="7">
    <location>
        <begin position="170"/>
        <end position="189"/>
    </location>
</feature>
<sequence length="473" mass="49980">MLNLPSLPYYRWLVFGVTATGTFMATLDSSIVNVALPRISTTLDSSLPLVQWVVSAYLLTISCLLPLFGRLGDMLGRRSVYTTGFLIFTLGSLLCGLAGHIALLITARVIQAVGAAMLMANASAIVAATFPSSSRGQALGMVGTIVALGSLTGPSVGGVLVDLFGWESIFYVNLPIGLLGFAASQIILPREARQTGEAFDYPGAILFAAGMTCFLLSIIHGEDLGWLSKTVITLFIAAVVLLTLFIRHEKRAPFPMIDLSLFKIWAFWSGNAAGLISFMALFSNTMLLPFYLTTILHLSPSQVGLLMTPFPLLMALLAPVSGYLSDRINPAFLSTAGLSVTTLGLLSLTLLGEHSSLWEIAFSQATLGLGNALFQSPNNNSVMSSVPPEKLGIASGFNSLVRNIGQVSGIAISVSIFENRQAAALAGFTQPDAAQQVAAFLSGYHTALFAGALFAAIGAALSFVRRTELAAKN</sequence>
<dbReference type="SUPFAM" id="SSF103473">
    <property type="entry name" value="MFS general substrate transporter"/>
    <property type="match status" value="1"/>
</dbReference>
<evidence type="ECO:0000313" key="10">
    <source>
        <dbReference type="Proteomes" id="UP000198847"/>
    </source>
</evidence>
<dbReference type="EMBL" id="FODY01000008">
    <property type="protein sequence ID" value="SEO99390.1"/>
    <property type="molecule type" value="Genomic_DNA"/>
</dbReference>
<evidence type="ECO:0000259" key="8">
    <source>
        <dbReference type="PROSITE" id="PS50850"/>
    </source>
</evidence>
<feature type="transmembrane region" description="Helical" evidence="7">
    <location>
        <begin position="303"/>
        <end position="324"/>
    </location>
</feature>
<proteinExistence type="predicted"/>
<feature type="transmembrane region" description="Helical" evidence="7">
    <location>
        <begin position="80"/>
        <end position="103"/>
    </location>
</feature>
<evidence type="ECO:0000313" key="9">
    <source>
        <dbReference type="EMBL" id="SEO99390.1"/>
    </source>
</evidence>
<accession>A0A1H8U7Z6</accession>
<feature type="domain" description="Major facilitator superfamily (MFS) profile" evidence="8">
    <location>
        <begin position="14"/>
        <end position="470"/>
    </location>
</feature>
<dbReference type="InterPro" id="IPR020846">
    <property type="entry name" value="MFS_dom"/>
</dbReference>
<keyword evidence="6 7" id="KW-0472">Membrane</keyword>
<dbReference type="Proteomes" id="UP000198847">
    <property type="component" value="Unassembled WGS sequence"/>
</dbReference>
<dbReference type="InterPro" id="IPR011701">
    <property type="entry name" value="MFS"/>
</dbReference>
<comment type="subcellular location">
    <subcellularLocation>
        <location evidence="1">Cell membrane</location>
        <topology evidence="1">Multi-pass membrane protein</topology>
    </subcellularLocation>
</comment>
<keyword evidence="4 7" id="KW-0812">Transmembrane</keyword>
<dbReference type="NCBIfam" id="TIGR00711">
    <property type="entry name" value="efflux_EmrB"/>
    <property type="match status" value="1"/>
</dbReference>
<evidence type="ECO:0000256" key="5">
    <source>
        <dbReference type="ARBA" id="ARBA00022989"/>
    </source>
</evidence>
<dbReference type="PANTHER" id="PTHR42718">
    <property type="entry name" value="MAJOR FACILITATOR SUPERFAMILY MULTIDRUG TRANSPORTER MFSC"/>
    <property type="match status" value="1"/>
</dbReference>
<feature type="transmembrane region" description="Helical" evidence="7">
    <location>
        <begin position="201"/>
        <end position="220"/>
    </location>
</feature>
<feature type="transmembrane region" description="Helical" evidence="7">
    <location>
        <begin position="331"/>
        <end position="351"/>
    </location>
</feature>
<dbReference type="Gene3D" id="1.20.1250.20">
    <property type="entry name" value="MFS general substrate transporter like domains"/>
    <property type="match status" value="1"/>
</dbReference>
<evidence type="ECO:0000256" key="1">
    <source>
        <dbReference type="ARBA" id="ARBA00004651"/>
    </source>
</evidence>
<evidence type="ECO:0000256" key="7">
    <source>
        <dbReference type="SAM" id="Phobius"/>
    </source>
</evidence>
<reference evidence="9 10" key="1">
    <citation type="submission" date="2016-10" db="EMBL/GenBank/DDBJ databases">
        <authorList>
            <person name="de Groot N.N."/>
        </authorList>
    </citation>
    <scope>NUCLEOTIDE SEQUENCE [LARGE SCALE GENOMIC DNA]</scope>
    <source>
        <strain evidence="9 10">DSM 13305</strain>
    </source>
</reference>
<dbReference type="PROSITE" id="PS50850">
    <property type="entry name" value="MFS"/>
    <property type="match status" value="1"/>
</dbReference>
<name>A0A1H8U7Z6_9FIRM</name>
<feature type="transmembrane region" description="Helical" evidence="7">
    <location>
        <begin position="444"/>
        <end position="464"/>
    </location>
</feature>
<dbReference type="PANTHER" id="PTHR42718:SF46">
    <property type="entry name" value="BLR6921 PROTEIN"/>
    <property type="match status" value="1"/>
</dbReference>
<evidence type="ECO:0000256" key="6">
    <source>
        <dbReference type="ARBA" id="ARBA00023136"/>
    </source>
</evidence>
<dbReference type="FunFam" id="1.20.1720.10:FF:000021">
    <property type="entry name" value="Drug resistance transporter, EmrB/QacA subfamily"/>
    <property type="match status" value="1"/>
</dbReference>
<keyword evidence="5 7" id="KW-1133">Transmembrane helix</keyword>
<dbReference type="AlphaFoldDB" id="A0A1H8U7Z6"/>
<dbReference type="PRINTS" id="PR01036">
    <property type="entry name" value="TCRTETB"/>
</dbReference>
<feature type="transmembrane region" description="Helical" evidence="7">
    <location>
        <begin position="12"/>
        <end position="37"/>
    </location>
</feature>
<keyword evidence="2" id="KW-0813">Transport</keyword>
<evidence type="ECO:0000256" key="2">
    <source>
        <dbReference type="ARBA" id="ARBA00022448"/>
    </source>
</evidence>
<dbReference type="OrthoDB" id="102502at2"/>
<keyword evidence="3" id="KW-1003">Cell membrane</keyword>